<dbReference type="RefSeq" id="WP_145084334.1">
    <property type="nucleotide sequence ID" value="NZ_CP036274.1"/>
</dbReference>
<accession>A0A517Y5E2</accession>
<dbReference type="Proteomes" id="UP000315017">
    <property type="component" value="Chromosome"/>
</dbReference>
<sequence length="372" mass="42268">MPTNEDLIDKYMNARGGRLVPGNDELARTVAYLKWRANGNIDVVRQTFPKLPHIHFDIFDSWDANAIAFKYGQVYFIGVSRGIVGLLGVMFDRIMGDKSLLDFLGDSSKERESMPNIPLGPDFVNSMKEVEIFGQPIDPMRHAVAQRMKDLAFDFVFAHEFAHIANGHLDYWSDRYGYSEIQELSESSKIANVNQNWVRQVIELDADRTGVFMTLSSELGKVLGHSSRPAEPVAGLYDLPSIILQLWCISVASVARLFGDDLLEAEGSPIPLYPSWRLRSIGMQRMAHRIVRAGDFPTRLKWEDLNIPDSILSSTYHYVEEIFSKISGMPPVTRGLLDATSERGWKRTSQLDEIWTKLRPDLERFAYVALHE</sequence>
<dbReference type="OrthoDB" id="265315at2"/>
<dbReference type="EMBL" id="CP036274">
    <property type="protein sequence ID" value="QDU25416.1"/>
    <property type="molecule type" value="Genomic_DNA"/>
</dbReference>
<dbReference type="KEGG" id="aagg:ETAA8_04840"/>
<dbReference type="AlphaFoldDB" id="A0A517Y5E2"/>
<proteinExistence type="predicted"/>
<reference evidence="1 2" key="1">
    <citation type="submission" date="2019-02" db="EMBL/GenBank/DDBJ databases">
        <title>Deep-cultivation of Planctomycetes and their phenomic and genomic characterization uncovers novel biology.</title>
        <authorList>
            <person name="Wiegand S."/>
            <person name="Jogler M."/>
            <person name="Boedeker C."/>
            <person name="Pinto D."/>
            <person name="Vollmers J."/>
            <person name="Rivas-Marin E."/>
            <person name="Kohn T."/>
            <person name="Peeters S.H."/>
            <person name="Heuer A."/>
            <person name="Rast P."/>
            <person name="Oberbeckmann S."/>
            <person name="Bunk B."/>
            <person name="Jeske O."/>
            <person name="Meyerdierks A."/>
            <person name="Storesund J.E."/>
            <person name="Kallscheuer N."/>
            <person name="Luecker S."/>
            <person name="Lage O.M."/>
            <person name="Pohl T."/>
            <person name="Merkel B.J."/>
            <person name="Hornburger P."/>
            <person name="Mueller R.-W."/>
            <person name="Bruemmer F."/>
            <person name="Labrenz M."/>
            <person name="Spormann A.M."/>
            <person name="Op den Camp H."/>
            <person name="Overmann J."/>
            <person name="Amann R."/>
            <person name="Jetten M.S.M."/>
            <person name="Mascher T."/>
            <person name="Medema M.H."/>
            <person name="Devos D.P."/>
            <person name="Kaster A.-K."/>
            <person name="Ovreas L."/>
            <person name="Rohde M."/>
            <person name="Galperin M.Y."/>
            <person name="Jogler C."/>
        </authorList>
    </citation>
    <scope>NUCLEOTIDE SEQUENCE [LARGE SCALE GENOMIC DNA]</scope>
    <source>
        <strain evidence="1 2">ETA_A8</strain>
    </source>
</reference>
<organism evidence="1 2">
    <name type="scientific">Anatilimnocola aggregata</name>
    <dbReference type="NCBI Taxonomy" id="2528021"/>
    <lineage>
        <taxon>Bacteria</taxon>
        <taxon>Pseudomonadati</taxon>
        <taxon>Planctomycetota</taxon>
        <taxon>Planctomycetia</taxon>
        <taxon>Pirellulales</taxon>
        <taxon>Pirellulaceae</taxon>
        <taxon>Anatilimnocola</taxon>
    </lineage>
</organism>
<gene>
    <name evidence="1" type="ORF">ETAA8_04840</name>
</gene>
<evidence type="ECO:0000313" key="2">
    <source>
        <dbReference type="Proteomes" id="UP000315017"/>
    </source>
</evidence>
<protein>
    <submittedName>
        <fullName evidence="1">Uncharacterized protein</fullName>
    </submittedName>
</protein>
<keyword evidence="2" id="KW-1185">Reference proteome</keyword>
<evidence type="ECO:0000313" key="1">
    <source>
        <dbReference type="EMBL" id="QDU25416.1"/>
    </source>
</evidence>
<name>A0A517Y5E2_9BACT</name>